<gene>
    <name evidence="1" type="ORF">B5G21_06310</name>
</gene>
<organism evidence="1 2">
    <name type="scientific">Enorma massiliensis</name>
    <dbReference type="NCBI Taxonomy" id="1472761"/>
    <lineage>
        <taxon>Bacteria</taxon>
        <taxon>Bacillati</taxon>
        <taxon>Actinomycetota</taxon>
        <taxon>Coriobacteriia</taxon>
        <taxon>Coriobacteriales</taxon>
        <taxon>Coriobacteriaceae</taxon>
        <taxon>Enorma</taxon>
    </lineage>
</organism>
<accession>A0A1Y3U1W6</accession>
<evidence type="ECO:0000313" key="1">
    <source>
        <dbReference type="EMBL" id="OUN42812.1"/>
    </source>
</evidence>
<dbReference type="EMBL" id="NFHO01000006">
    <property type="protein sequence ID" value="OUN42812.1"/>
    <property type="molecule type" value="Genomic_DNA"/>
</dbReference>
<dbReference type="AlphaFoldDB" id="A0A1Y3U1W6"/>
<sequence>MGSCVGDMVWERPRAIIEVNGFEYHADRNGFFIQSGRTAALQSMGYVVLDVNYRQIADLDQFETMLSVFSDMLGFPLHARTKTFLARREELHRLLMSGFRSRTGA</sequence>
<evidence type="ECO:0008006" key="3">
    <source>
        <dbReference type="Google" id="ProtNLM"/>
    </source>
</evidence>
<protein>
    <recommendedName>
        <fullName evidence="3">DUF559 domain-containing protein</fullName>
    </recommendedName>
</protein>
<dbReference type="Proteomes" id="UP000196560">
    <property type="component" value="Unassembled WGS sequence"/>
</dbReference>
<comment type="caution">
    <text evidence="1">The sequence shown here is derived from an EMBL/GenBank/DDBJ whole genome shotgun (WGS) entry which is preliminary data.</text>
</comment>
<proteinExistence type="predicted"/>
<keyword evidence="2" id="KW-1185">Reference proteome</keyword>
<name>A0A1Y3U1W6_9ACTN</name>
<reference evidence="2" key="1">
    <citation type="submission" date="2017-04" db="EMBL/GenBank/DDBJ databases">
        <title>Function of individual gut microbiota members based on whole genome sequencing of pure cultures obtained from chicken caecum.</title>
        <authorList>
            <person name="Medvecky M."/>
            <person name="Cejkova D."/>
            <person name="Polansky O."/>
            <person name="Karasova D."/>
            <person name="Kubasova T."/>
            <person name="Cizek A."/>
            <person name="Rychlik I."/>
        </authorList>
    </citation>
    <scope>NUCLEOTIDE SEQUENCE [LARGE SCALE GENOMIC DNA]</scope>
    <source>
        <strain evidence="2">An70</strain>
    </source>
</reference>
<evidence type="ECO:0000313" key="2">
    <source>
        <dbReference type="Proteomes" id="UP000196560"/>
    </source>
</evidence>